<feature type="non-terminal residue" evidence="1">
    <location>
        <position position="1"/>
    </location>
</feature>
<name>A0A061SB65_9CHLO</name>
<reference evidence="1" key="1">
    <citation type="submission" date="2014-05" db="EMBL/GenBank/DDBJ databases">
        <title>The transcriptome of the halophilic microalga Tetraselmis sp. GSL018 isolated from the Great Salt Lake, Utah.</title>
        <authorList>
            <person name="Jinkerson R.E."/>
            <person name="D'Adamo S."/>
            <person name="Posewitz M.C."/>
        </authorList>
    </citation>
    <scope>NUCLEOTIDE SEQUENCE</scope>
    <source>
        <strain evidence="1">GSL018</strain>
    </source>
</reference>
<proteinExistence type="predicted"/>
<organism evidence="1">
    <name type="scientific">Tetraselmis sp. GSL018</name>
    <dbReference type="NCBI Taxonomy" id="582737"/>
    <lineage>
        <taxon>Eukaryota</taxon>
        <taxon>Viridiplantae</taxon>
        <taxon>Chlorophyta</taxon>
        <taxon>core chlorophytes</taxon>
        <taxon>Chlorodendrophyceae</taxon>
        <taxon>Chlorodendrales</taxon>
        <taxon>Chlorodendraceae</taxon>
        <taxon>Tetraselmis</taxon>
    </lineage>
</organism>
<protein>
    <submittedName>
        <fullName evidence="1">Uncharacterized protein</fullName>
    </submittedName>
</protein>
<accession>A0A061SB65</accession>
<gene>
    <name evidence="1" type="ORF">TSPGSL018_11258</name>
</gene>
<evidence type="ECO:0000313" key="1">
    <source>
        <dbReference type="EMBL" id="JAC80011.1"/>
    </source>
</evidence>
<dbReference type="AlphaFoldDB" id="A0A061SB65"/>
<dbReference type="EMBL" id="GBEZ01005273">
    <property type="protein sequence ID" value="JAC80011.1"/>
    <property type="molecule type" value="Transcribed_RNA"/>
</dbReference>
<sequence>GAWRRDGRERADVSWADVTGADVSGRADVTGRADVRAAAAVGHAMSMTCDGLCLRETGLPILGAARRGYVFASWLAW</sequence>
<feature type="non-terminal residue" evidence="1">
    <location>
        <position position="77"/>
    </location>
</feature>